<dbReference type="InterPro" id="IPR032675">
    <property type="entry name" value="LRR_dom_sf"/>
</dbReference>
<dbReference type="SUPFAM" id="SSF52047">
    <property type="entry name" value="RNI-like"/>
    <property type="match status" value="1"/>
</dbReference>
<dbReference type="EMBL" id="BRXU01000006">
    <property type="protein sequence ID" value="GLC52544.1"/>
    <property type="molecule type" value="Genomic_DNA"/>
</dbReference>
<evidence type="ECO:0000313" key="2">
    <source>
        <dbReference type="EMBL" id="GLC52544.1"/>
    </source>
</evidence>
<proteinExistence type="predicted"/>
<dbReference type="GO" id="GO:0005930">
    <property type="term" value="C:axoneme"/>
    <property type="evidence" value="ECO:0007669"/>
    <property type="project" value="UniProtKB-SubCell"/>
</dbReference>
<evidence type="ECO:0000256" key="1">
    <source>
        <dbReference type="ARBA" id="ARBA00004430"/>
    </source>
</evidence>
<dbReference type="OrthoDB" id="559774at2759"/>
<comment type="subcellular location">
    <subcellularLocation>
        <location evidence="1">Cytoplasm</location>
        <location evidence="1">Cytoskeleton</location>
        <location evidence="1">Cilium axoneme</location>
    </subcellularLocation>
</comment>
<dbReference type="Proteomes" id="UP001165080">
    <property type="component" value="Unassembled WGS sequence"/>
</dbReference>
<accession>A0A9W6F195</accession>
<reference evidence="2 3" key="1">
    <citation type="journal article" date="2023" name="Commun. Biol.">
        <title>Reorganization of the ancestral sex-determining regions during the evolution of trioecy in Pleodorina starrii.</title>
        <authorList>
            <person name="Takahashi K."/>
            <person name="Suzuki S."/>
            <person name="Kawai-Toyooka H."/>
            <person name="Yamamoto K."/>
            <person name="Hamaji T."/>
            <person name="Ootsuki R."/>
            <person name="Yamaguchi H."/>
            <person name="Kawachi M."/>
            <person name="Higashiyama T."/>
            <person name="Nozaki H."/>
        </authorList>
    </citation>
    <scope>NUCLEOTIDE SEQUENCE [LARGE SCALE GENOMIC DNA]</scope>
    <source>
        <strain evidence="2 3">NIES-4479</strain>
    </source>
</reference>
<sequence length="712" mass="76688">MPHPDQPVKIATGEGSIKPGLIQALRLIFYKHLLREERLALRETCHVFRELHDQEVKSITIGKNGPILPIKFPTAVEVSLTVRGALTRGCRPKEVAVNMHAFDVSDVSAPEDSMLALLDSLAGANSVESFCFHSRTPLKEAVALAVSAAIPNLACMYLSASRPDGADVQPPAALLLQLVGPKLKSLGLCAHKAAWPAQALETLTLCSALTKLSFSMDWDNEEVERGLVAESTLRRSLSSLTGLQELRLWGGVHPPADTAVRQVRAAALESCLSSLTGLTSLDIHVRCLEHVQHPDVQLRDNNEEEVEVQVSQLQAEGRAEEAARLLAAVDAESRALAAALRCMPQLKEFRALARVNAADLAPLTALTYLRVGAIVLPQQAHDNQLQRTPVYDLPPLLERLKVYAPLSMRVAASLRRSPAAAAAGAPLISWRAPGLLLRGDQPFWSLEFSRSDLDDEDRLTAAAAARVHPAATNLASSFERAAPAKSRGLLLRVFTCQTEKYVGPPSSAAGAALVATQGTAAAAVAGGGDGTHCGSWLGSMVLELQPEELRLRGFEFSARDMLGIARCSAGLRALDLRGCSYSLSSLPLLGGLAALESLTLSFEDWTGFDWEAASSTDALRAAFLALTAPTVRSGRWIKEDSDVDGLYEEEDALPLPRLKRLSIDAIEGVTQHWLRQELAVVNSELGRRRPNPAVLIVYTDSDAIEQGLDVLD</sequence>
<evidence type="ECO:0000313" key="3">
    <source>
        <dbReference type="Proteomes" id="UP001165080"/>
    </source>
</evidence>
<dbReference type="AlphaFoldDB" id="A0A9W6F195"/>
<gene>
    <name evidence="2" type="primary">PLEST003373</name>
    <name evidence="2" type="ORF">PLESTB_000641300</name>
</gene>
<name>A0A9W6F195_9CHLO</name>
<organism evidence="2 3">
    <name type="scientific">Pleodorina starrii</name>
    <dbReference type="NCBI Taxonomy" id="330485"/>
    <lineage>
        <taxon>Eukaryota</taxon>
        <taxon>Viridiplantae</taxon>
        <taxon>Chlorophyta</taxon>
        <taxon>core chlorophytes</taxon>
        <taxon>Chlorophyceae</taxon>
        <taxon>CS clade</taxon>
        <taxon>Chlamydomonadales</taxon>
        <taxon>Volvocaceae</taxon>
        <taxon>Pleodorina</taxon>
    </lineage>
</organism>
<comment type="caution">
    <text evidence="2">The sequence shown here is derived from an EMBL/GenBank/DDBJ whole genome shotgun (WGS) entry which is preliminary data.</text>
</comment>
<protein>
    <submittedName>
        <fullName evidence="2">Uncharacterized protein</fullName>
    </submittedName>
</protein>
<dbReference type="Gene3D" id="3.80.10.10">
    <property type="entry name" value="Ribonuclease Inhibitor"/>
    <property type="match status" value="1"/>
</dbReference>
<keyword evidence="3" id="KW-1185">Reference proteome</keyword>